<dbReference type="InterPro" id="IPR011990">
    <property type="entry name" value="TPR-like_helical_dom_sf"/>
</dbReference>
<dbReference type="GO" id="GO:0005737">
    <property type="term" value="C:cytoplasm"/>
    <property type="evidence" value="ECO:0007669"/>
    <property type="project" value="TreeGrafter"/>
</dbReference>
<feature type="compositionally biased region" description="Polar residues" evidence="3">
    <location>
        <begin position="1"/>
        <end position="28"/>
    </location>
</feature>
<feature type="domain" description="F-box/LRR-repeat protein 15-like leucin rich repeat" evidence="5">
    <location>
        <begin position="234"/>
        <end position="443"/>
    </location>
</feature>
<gene>
    <name evidence="6" type="ORF">AGERDE_LOCUS1846</name>
</gene>
<feature type="coiled-coil region" evidence="2">
    <location>
        <begin position="1005"/>
        <end position="1035"/>
    </location>
</feature>
<evidence type="ECO:0000313" key="7">
    <source>
        <dbReference type="Proteomes" id="UP000789831"/>
    </source>
</evidence>
<dbReference type="SMART" id="SM00367">
    <property type="entry name" value="LRR_CC"/>
    <property type="match status" value="11"/>
</dbReference>
<dbReference type="PANTHER" id="PTHR13382:SF67">
    <property type="entry name" value="SCF E3 UBIQUITIN LIGASE COMPLEX F-BOX PROTEIN POF2"/>
    <property type="match status" value="1"/>
</dbReference>
<dbReference type="InterPro" id="IPR050648">
    <property type="entry name" value="F-box_LRR-repeat"/>
</dbReference>
<dbReference type="OrthoDB" id="10257471at2759"/>
<evidence type="ECO:0000256" key="2">
    <source>
        <dbReference type="SAM" id="Coils"/>
    </source>
</evidence>
<dbReference type="EMBL" id="CAJVPL010000138">
    <property type="protein sequence ID" value="CAG8453113.1"/>
    <property type="molecule type" value="Genomic_DNA"/>
</dbReference>
<evidence type="ECO:0000256" key="1">
    <source>
        <dbReference type="ARBA" id="ARBA00022786"/>
    </source>
</evidence>
<dbReference type="Gene3D" id="1.25.40.10">
    <property type="entry name" value="Tetratricopeptide repeat domain"/>
    <property type="match status" value="2"/>
</dbReference>
<dbReference type="InterPro" id="IPR057207">
    <property type="entry name" value="FBXL15_LRR"/>
</dbReference>
<name>A0A9N8VK60_9GLOM</name>
<feature type="compositionally biased region" description="Low complexity" evidence="3">
    <location>
        <begin position="29"/>
        <end position="63"/>
    </location>
</feature>
<keyword evidence="2" id="KW-0175">Coiled coil</keyword>
<evidence type="ECO:0000256" key="3">
    <source>
        <dbReference type="SAM" id="MobiDB-lite"/>
    </source>
</evidence>
<dbReference type="InterPro" id="IPR032675">
    <property type="entry name" value="LRR_dom_sf"/>
</dbReference>
<reference evidence="6" key="1">
    <citation type="submission" date="2021-06" db="EMBL/GenBank/DDBJ databases">
        <authorList>
            <person name="Kallberg Y."/>
            <person name="Tangrot J."/>
            <person name="Rosling A."/>
        </authorList>
    </citation>
    <scope>NUCLEOTIDE SEQUENCE</scope>
    <source>
        <strain evidence="6">MT106</strain>
    </source>
</reference>
<sequence>MSSQEEPSPKILSQSLPESTHFLTQKPDSASSSSLSLSLSRSSIESGTSSPVPSASSSPVDSPTLKSYSHQQIQQQYDDTVATANQLPKLTAATIPSELILHIFKFITSTSDLKSCILVCKSWCSCGVEILWHKPVFSGNALVKLLITISRPTQTFPYALLIRRLNFSFLGENVSDAILSRLNGCERLERLTLGGCKRLTDIGLIGLINKAEGLVALDVSDIMNLTDAVVELVGQRCRRLQGLNVSLCKKITDTGVIAVASRCRSLRRIKLSGCENVTDNSIVLLAENCPHLLELDLTNCNQITNNAIQPVLERCAQLRELRLNSCTNLTDEAFTKSMPSFFEQLRILDLTSCALITDQTLLKIVYSAPKLRNLVLAKCGNITDEGVNHITRLGKHLHYLHLGHCSRITDHSITNLARHCTRLRYLDLACCVQLTDASVHELSHLPKLKRIGLVKCANITDSAIYALIDHRVVAHTLERVHLSYCINLTITAVLELVNCCYRLTHLSLTGVPAFLRSDLQRLCRPPPKEFNQHQRQVFCVFSGKGVKELRQYLNNVATGSVRPRITDGGPDGTDNELNITNVGEGDDLGLDDLDAEGTDLVINMESETSCQHTLRTGPDRPGLVVTFYYHGQIYEIEEPLRDELGALVAKLIEHNNVIDENQKNSPDSPPPSHFDPTTQHVFRSIKRGFKYMVIGAASIVAIGYLTVRGGHFYVEHFHCATPSMLPSKARDSLRWAYLREEIDPDLNMAQSHLNQALLIAQEQADLPLTHPIIVEIVLRIANNSVRLGNLYEARLEYQKLLQALTMAGGDENIKKAIDVVRRMSKICITMQDYKSAEKYLEWAIGILTAGQSSIINNYRYINLDLVQCNLMLAGIFAKREQFEKALSLYLGTLKKIKQQLQSSSSPENTDKDSNKDHEINWNCWEGIIMGHLGEIFYAMGKEDEALGWLQQGLKIAKSGVDDDNVGERRDCDECAGVISNNLGLIYEKDGKLWNAGAFYTQAFSFAEKANDLEGLEEASRNLERIGKELEKIDNE</sequence>
<dbReference type="InterPro" id="IPR001810">
    <property type="entry name" value="F-box_dom"/>
</dbReference>
<proteinExistence type="predicted"/>
<dbReference type="SUPFAM" id="SSF48452">
    <property type="entry name" value="TPR-like"/>
    <property type="match status" value="1"/>
</dbReference>
<evidence type="ECO:0000259" key="5">
    <source>
        <dbReference type="Pfam" id="PF25372"/>
    </source>
</evidence>
<organism evidence="6 7">
    <name type="scientific">Ambispora gerdemannii</name>
    <dbReference type="NCBI Taxonomy" id="144530"/>
    <lineage>
        <taxon>Eukaryota</taxon>
        <taxon>Fungi</taxon>
        <taxon>Fungi incertae sedis</taxon>
        <taxon>Mucoromycota</taxon>
        <taxon>Glomeromycotina</taxon>
        <taxon>Glomeromycetes</taxon>
        <taxon>Archaeosporales</taxon>
        <taxon>Ambisporaceae</taxon>
        <taxon>Ambispora</taxon>
    </lineage>
</organism>
<dbReference type="InterPro" id="IPR036047">
    <property type="entry name" value="F-box-like_dom_sf"/>
</dbReference>
<dbReference type="Gene3D" id="3.80.10.10">
    <property type="entry name" value="Ribonuclease Inhibitor"/>
    <property type="match status" value="3"/>
</dbReference>
<dbReference type="InterPro" id="IPR006553">
    <property type="entry name" value="Leu-rich_rpt_Cys-con_subtyp"/>
</dbReference>
<feature type="region of interest" description="Disordered" evidence="3">
    <location>
        <begin position="1"/>
        <end position="65"/>
    </location>
</feature>
<dbReference type="AlphaFoldDB" id="A0A9N8VK60"/>
<dbReference type="SUPFAM" id="SSF52047">
    <property type="entry name" value="RNI-like"/>
    <property type="match status" value="2"/>
</dbReference>
<accession>A0A9N8VK60</accession>
<feature type="domain" description="F-box" evidence="4">
    <location>
        <begin position="94"/>
        <end position="137"/>
    </location>
</feature>
<dbReference type="SUPFAM" id="SSF81383">
    <property type="entry name" value="F-box domain"/>
    <property type="match status" value="1"/>
</dbReference>
<dbReference type="Pfam" id="PF25372">
    <property type="entry name" value="DUF7885"/>
    <property type="match status" value="1"/>
</dbReference>
<dbReference type="Pfam" id="PF12937">
    <property type="entry name" value="F-box-like"/>
    <property type="match status" value="1"/>
</dbReference>
<keyword evidence="1" id="KW-0833">Ubl conjugation pathway</keyword>
<keyword evidence="7" id="KW-1185">Reference proteome</keyword>
<evidence type="ECO:0000313" key="6">
    <source>
        <dbReference type="EMBL" id="CAG8453113.1"/>
    </source>
</evidence>
<evidence type="ECO:0000259" key="4">
    <source>
        <dbReference type="Pfam" id="PF12937"/>
    </source>
</evidence>
<dbReference type="PANTHER" id="PTHR13382">
    <property type="entry name" value="MITOCHONDRIAL ATP SYNTHASE COUPLING FACTOR B"/>
    <property type="match status" value="1"/>
</dbReference>
<protein>
    <submittedName>
        <fullName evidence="6">8878_t:CDS:1</fullName>
    </submittedName>
</protein>
<dbReference type="Proteomes" id="UP000789831">
    <property type="component" value="Unassembled WGS sequence"/>
</dbReference>
<comment type="caution">
    <text evidence="6">The sequence shown here is derived from an EMBL/GenBank/DDBJ whole genome shotgun (WGS) entry which is preliminary data.</text>
</comment>